<dbReference type="InterPro" id="IPR005933">
    <property type="entry name" value="PutA_C"/>
</dbReference>
<dbReference type="InterPro" id="IPR016163">
    <property type="entry name" value="Ald_DH_C"/>
</dbReference>
<keyword evidence="5" id="KW-0642">Proline metabolism</keyword>
<dbReference type="InterPro" id="IPR050485">
    <property type="entry name" value="Proline_metab_enzyme"/>
</dbReference>
<dbReference type="GO" id="GO:0004657">
    <property type="term" value="F:proline dehydrogenase activity"/>
    <property type="evidence" value="ECO:0007669"/>
    <property type="project" value="UniProtKB-EC"/>
</dbReference>
<dbReference type="PIRSF" id="PIRSF000197">
    <property type="entry name" value="Bifunct_PutA"/>
    <property type="match status" value="1"/>
</dbReference>
<dbReference type="SUPFAM" id="SSF51730">
    <property type="entry name" value="FAD-linked oxidoreductase"/>
    <property type="match status" value="1"/>
</dbReference>
<feature type="domain" description="Proline utilization A proline dehydrogenase N-terminal" evidence="9">
    <location>
        <begin position="19"/>
        <end position="61"/>
    </location>
</feature>
<organism evidence="10 11">
    <name type="scientific">Pseudofrancisella aestuarii</name>
    <dbReference type="NCBI Taxonomy" id="2670347"/>
    <lineage>
        <taxon>Bacteria</taxon>
        <taxon>Pseudomonadati</taxon>
        <taxon>Pseudomonadota</taxon>
        <taxon>Gammaproteobacteria</taxon>
        <taxon>Thiotrichales</taxon>
        <taxon>Francisellaceae</taxon>
        <taxon>Pseudofrancisella</taxon>
    </lineage>
</organism>
<dbReference type="NCBIfam" id="NF008869">
    <property type="entry name" value="PRK11904.1"/>
    <property type="match status" value="1"/>
</dbReference>
<sequence>MNKLLNHSGKYEISSGIMNISNFWLINEKEAVSKLVEKAEMDSIQKAKVRQRAYDLVAAVRKNRLKKSAIDAFMIEYDLSSEEGIVLMCLAEALLRIPDTYTVDLLIKDKLTSAAWKEHVGMEKHLFVNAATWSLMLTGKILRDNKKRSFRKVFQSFVKKTSEPVIRKAMKQAMKIVGKQYVLGETIEEALDVSQKKVERGYTYSYDMLGEAAMTMEDADYYYSQYVYAVEKLAKYANNPLIKDNPGISVKLSALHPRYEVAKHERVHEELYLKLLNLTQLAKEYNVGMNIDAEETERLQISLELVERLAHEPSLEGFDGIGIVVQAYQKRAPYVLDYLANLAKKTNRRFMIRLVKGAYWDAEIKHAQEQGLEGYPVFTRKYHTDVSYQACVKQLFENSKYIYPQFATHNAQTVAVVLELAEGSTDFEFQCLHGMGDALYDNVVGKEEYNGIPCRIYAPVGGHKHLLAYLVRRLLENGANSSFVNRIVDEGLPIEELIEDPVKKAIDHGCGQHPSIPYPKDILAPRLNSKGHNIEDFAQLDKMYATIAKYTDKKNYKAKCIIEGLKVGKDNIEDVINPNTNEVIGCVLNADSEAAIKALKEARRAFPEWNETPAETRAQILEKFADLLEKETEQLIAIAMIEAGKTLANGIDEVREAVDFCRYYAAQARREFGAPIEIPALAEHLKQLELSGRGPMVCISPWNFPLAIFLGQITAALAAGNTVVAKPAEQTPIIAYKAIKLLYKAGLPKGVVQFVPGAGETVGDALVKSPFTKGVIFTGSTEVANIIHQALANKDGEIVPFIAETGGQNAMIVDSSALPEQVTGDVIRSAFDSAGQRCSALRVLCLQEEIADSYIKMIVGAMKELNVGDSKYLETDVGPVIDKEAADNLNAYIEEKKNKFKLLYQVPETEQSKNGTYVLPVMFEISKLSDLGREQFGPVLHVLRFKGNRLKQLVKDINATGYGLTCGVHSRINEVMNYVKNHIKAGNTYVNRNIVGAVVGVQPFGGQGKSGTGPKAGGPYYMHRLANEKLSDVGAIEQVYNPEKLAEDQRNTHRFIKSSYKVTNIIEDIRARQGISTELLNKNNDVIGRMYIATPGMADKAIAISSSAADIWNSTNAEKRAELVEKFVKLLEENRNSIAACIVSESNLDVEDAQIQIDKTLQLVTYYCLQARNEFAHPTRLPGPTGEIDEISLQGRGVAVSICSSDDSLIRFAGQAVAALLAGNTVVAKPAYTGNLTAYNIVKLMLKAGIDKKVIQLVMGDSEELTSALLFNSKVALVAFSGNIRAVKQVQQAIALRRGAIIPFIAESVAKDGKCTKLAIETASPLYMRRFVVEKTVSVDTTASGGNASLMSLEE</sequence>
<dbReference type="Gene3D" id="1.20.5.550">
    <property type="entry name" value="Single Helix bin"/>
    <property type="match status" value="1"/>
</dbReference>
<dbReference type="Pfam" id="PF14850">
    <property type="entry name" value="Pro_dh-DNA_bdg"/>
    <property type="match status" value="1"/>
</dbReference>
<comment type="catalytic activity">
    <reaction evidence="4 5">
        <text>L-glutamate 5-semialdehyde + NAD(+) + H2O = L-glutamate + NADH + 2 H(+)</text>
        <dbReference type="Rhea" id="RHEA:30235"/>
        <dbReference type="ChEBI" id="CHEBI:15377"/>
        <dbReference type="ChEBI" id="CHEBI:15378"/>
        <dbReference type="ChEBI" id="CHEBI:29985"/>
        <dbReference type="ChEBI" id="CHEBI:57540"/>
        <dbReference type="ChEBI" id="CHEBI:57945"/>
        <dbReference type="ChEBI" id="CHEBI:58066"/>
        <dbReference type="EC" id="1.2.1.88"/>
    </reaction>
</comment>
<name>A0ABV9T9P0_9GAMM</name>
<dbReference type="InterPro" id="IPR016161">
    <property type="entry name" value="Ald_DH/histidinol_DH"/>
</dbReference>
<feature type="domain" description="Aldehyde dehydrogenase" evidence="6">
    <location>
        <begin position="1083"/>
        <end position="1295"/>
    </location>
</feature>
<evidence type="ECO:0000256" key="2">
    <source>
        <dbReference type="ARBA" id="ARBA00023002"/>
    </source>
</evidence>
<dbReference type="InterPro" id="IPR002872">
    <property type="entry name" value="Proline_DH_dom"/>
</dbReference>
<dbReference type="GO" id="GO:0003842">
    <property type="term" value="F:L-glutamate gamma-semialdehyde dehydrogenase activity"/>
    <property type="evidence" value="ECO:0007669"/>
    <property type="project" value="UniProtKB-EC"/>
</dbReference>
<evidence type="ECO:0000256" key="3">
    <source>
        <dbReference type="ARBA" id="ARBA00023027"/>
    </source>
</evidence>
<feature type="domain" description="Proline dehydrogenase" evidence="7">
    <location>
        <begin position="193"/>
        <end position="486"/>
    </location>
</feature>
<comment type="similarity">
    <text evidence="5">In the C-terminal section; belongs to the aldehyde dehydrogenase family.</text>
</comment>
<keyword evidence="5" id="KW-0678">Repressor</keyword>
<dbReference type="InterPro" id="IPR025703">
    <property type="entry name" value="Bifunct_PutA"/>
</dbReference>
<feature type="domain" description="Aldehyde dehydrogenase" evidence="6">
    <location>
        <begin position="573"/>
        <end position="1029"/>
    </location>
</feature>
<feature type="domain" description="Proline dehydrogenase PutA" evidence="8">
    <location>
        <begin position="70"/>
        <end position="181"/>
    </location>
</feature>
<keyword evidence="3 5" id="KW-0520">NAD</keyword>
<keyword evidence="11" id="KW-1185">Reference proteome</keyword>
<dbReference type="Gene3D" id="3.40.309.10">
    <property type="entry name" value="Aldehyde Dehydrogenase, Chain A, domain 2"/>
    <property type="match status" value="1"/>
</dbReference>
<dbReference type="Pfam" id="PF00171">
    <property type="entry name" value="Aldedh"/>
    <property type="match status" value="2"/>
</dbReference>
<dbReference type="InterPro" id="IPR024082">
    <property type="entry name" value="PRODH_PutA_dom_II"/>
</dbReference>
<dbReference type="SUPFAM" id="SSF53720">
    <property type="entry name" value="ALDH-like"/>
    <property type="match status" value="2"/>
</dbReference>
<dbReference type="InterPro" id="IPR016160">
    <property type="entry name" value="Ald_DH_CS_CYS"/>
</dbReference>
<comment type="similarity">
    <text evidence="5">In the N-terminal section; belongs to the proline dehydrogenase family.</text>
</comment>
<dbReference type="Proteomes" id="UP001595926">
    <property type="component" value="Unassembled WGS sequence"/>
</dbReference>
<dbReference type="Pfam" id="PF18327">
    <property type="entry name" value="PRODH"/>
    <property type="match status" value="1"/>
</dbReference>
<dbReference type="EC" id="1.2.1.88" evidence="5"/>
<dbReference type="RefSeq" id="WP_119330785.1">
    <property type="nucleotide sequence ID" value="NZ_JBHSJH010000001.1"/>
</dbReference>
<evidence type="ECO:0000256" key="5">
    <source>
        <dbReference type="PIRNR" id="PIRNR000197"/>
    </source>
</evidence>
<dbReference type="PANTHER" id="PTHR42862:SF1">
    <property type="entry name" value="DELTA-1-PYRROLINE-5-CARBOXYLATE DEHYDROGENASE 2, ISOFORM A-RELATED"/>
    <property type="match status" value="1"/>
</dbReference>
<comment type="cofactor">
    <cofactor evidence="5">
        <name>FAD</name>
        <dbReference type="ChEBI" id="CHEBI:57692"/>
    </cofactor>
</comment>
<evidence type="ECO:0000313" key="11">
    <source>
        <dbReference type="Proteomes" id="UP001595926"/>
    </source>
</evidence>
<dbReference type="NCBIfam" id="TIGR01238">
    <property type="entry name" value="D1pyr5carbox3"/>
    <property type="match status" value="1"/>
</dbReference>
<dbReference type="InterPro" id="IPR015590">
    <property type="entry name" value="Aldehyde_DH_dom"/>
</dbReference>
<dbReference type="EC" id="1.5.5.2" evidence="5"/>
<proteinExistence type="inferred from homology"/>
<evidence type="ECO:0000313" key="10">
    <source>
        <dbReference type="EMBL" id="MFC4891468.1"/>
    </source>
</evidence>
<comment type="caution">
    <text evidence="10">The sequence shown here is derived from an EMBL/GenBank/DDBJ whole genome shotgun (WGS) entry which is preliminary data.</text>
</comment>
<comment type="pathway">
    <text evidence="1 5">Amino-acid degradation; L-proline degradation into L-glutamate; L-glutamate from L-proline: step 2/2.</text>
</comment>
<gene>
    <name evidence="10" type="primary">putA</name>
    <name evidence="10" type="ORF">ACFPDQ_00215</name>
</gene>
<dbReference type="PROSITE" id="PS00070">
    <property type="entry name" value="ALDEHYDE_DEHYDR_CYS"/>
    <property type="match status" value="1"/>
</dbReference>
<dbReference type="Pfam" id="PF01619">
    <property type="entry name" value="Pro_dh"/>
    <property type="match status" value="1"/>
</dbReference>
<evidence type="ECO:0000259" key="8">
    <source>
        <dbReference type="Pfam" id="PF14850"/>
    </source>
</evidence>
<comment type="catalytic activity">
    <reaction evidence="5">
        <text>L-proline + a quinone = (S)-1-pyrroline-5-carboxylate + a quinol + H(+)</text>
        <dbReference type="Rhea" id="RHEA:23784"/>
        <dbReference type="ChEBI" id="CHEBI:15378"/>
        <dbReference type="ChEBI" id="CHEBI:17388"/>
        <dbReference type="ChEBI" id="CHEBI:24646"/>
        <dbReference type="ChEBI" id="CHEBI:60039"/>
        <dbReference type="ChEBI" id="CHEBI:132124"/>
        <dbReference type="EC" id="1.5.5.2"/>
    </reaction>
</comment>
<dbReference type="InterPro" id="IPR024089">
    <property type="entry name" value="PRODH_PutA_dom_I/II"/>
</dbReference>
<evidence type="ECO:0000256" key="4">
    <source>
        <dbReference type="ARBA" id="ARBA00048142"/>
    </source>
</evidence>
<dbReference type="Gene3D" id="1.20.5.460">
    <property type="entry name" value="Single helix bin"/>
    <property type="match status" value="1"/>
</dbReference>
<comment type="function">
    <text evidence="5">Oxidizes proline to glutamate for use as a carbon and nitrogen source.</text>
</comment>
<keyword evidence="5" id="KW-0285">Flavoprotein</keyword>
<evidence type="ECO:0000256" key="1">
    <source>
        <dbReference type="ARBA" id="ARBA00004786"/>
    </source>
</evidence>
<reference evidence="11" key="1">
    <citation type="journal article" date="2019" name="Int. J. Syst. Evol. Microbiol.">
        <title>The Global Catalogue of Microorganisms (GCM) 10K type strain sequencing project: providing services to taxonomists for standard genome sequencing and annotation.</title>
        <authorList>
            <consortium name="The Broad Institute Genomics Platform"/>
            <consortium name="The Broad Institute Genome Sequencing Center for Infectious Disease"/>
            <person name="Wu L."/>
            <person name="Ma J."/>
        </authorList>
    </citation>
    <scope>NUCLEOTIDE SEQUENCE [LARGE SCALE GENOMIC DNA]</scope>
    <source>
        <strain evidence="11">CGMCC 1.13718</strain>
    </source>
</reference>
<accession>A0ABV9T9P0</accession>
<evidence type="ECO:0000259" key="9">
    <source>
        <dbReference type="Pfam" id="PF18327"/>
    </source>
</evidence>
<dbReference type="EMBL" id="JBHSJH010000001">
    <property type="protein sequence ID" value="MFC4891468.1"/>
    <property type="molecule type" value="Genomic_DNA"/>
</dbReference>
<dbReference type="SUPFAM" id="SSF81935">
    <property type="entry name" value="N-terminal domain of bifunctional PutA protein"/>
    <property type="match status" value="1"/>
</dbReference>
<keyword evidence="5" id="KW-0804">Transcription</keyword>
<evidence type="ECO:0000259" key="6">
    <source>
        <dbReference type="Pfam" id="PF00171"/>
    </source>
</evidence>
<dbReference type="Gene3D" id="3.40.605.10">
    <property type="entry name" value="Aldehyde Dehydrogenase, Chain A, domain 1"/>
    <property type="match status" value="2"/>
</dbReference>
<comment type="pathway">
    <text evidence="5">Amino-acid degradation; L-proline degradation into L-glutamate; L-glutamate from L-proline: step 1/2.</text>
</comment>
<evidence type="ECO:0000259" key="7">
    <source>
        <dbReference type="Pfam" id="PF01619"/>
    </source>
</evidence>
<dbReference type="InterPro" id="IPR024090">
    <property type="entry name" value="PRODH_PutA_dom_I"/>
</dbReference>
<dbReference type="InterPro" id="IPR016162">
    <property type="entry name" value="Ald_DH_N"/>
</dbReference>
<dbReference type="CDD" id="cd07125">
    <property type="entry name" value="ALDH_PutA-P5CDH"/>
    <property type="match status" value="1"/>
</dbReference>
<dbReference type="Gene3D" id="3.20.20.220">
    <property type="match status" value="1"/>
</dbReference>
<keyword evidence="5" id="KW-0238">DNA-binding</keyword>
<protein>
    <recommendedName>
        <fullName evidence="5">Bifunctional protein PutA</fullName>
    </recommendedName>
    <domain>
        <recommendedName>
            <fullName evidence="5">Proline dehydrogenase</fullName>
            <ecNumber evidence="5">1.5.5.2</ecNumber>
        </recommendedName>
        <alternativeName>
            <fullName evidence="5">Proline oxidase</fullName>
        </alternativeName>
    </domain>
    <domain>
        <recommendedName>
            <fullName evidence="5">Delta-1-pyrroline-5-carboxylate dehydrogenase</fullName>
            <shortName evidence="5">P5C dehydrogenase</shortName>
            <ecNumber evidence="5">1.2.1.88</ecNumber>
        </recommendedName>
        <alternativeName>
            <fullName evidence="5">L-glutamate gamma-semialdehyde dehydrogenase</fullName>
        </alternativeName>
    </domain>
</protein>
<dbReference type="PANTHER" id="PTHR42862">
    <property type="entry name" value="DELTA-1-PYRROLINE-5-CARBOXYLATE DEHYDROGENASE 1, ISOFORM A-RELATED"/>
    <property type="match status" value="1"/>
</dbReference>
<dbReference type="InterPro" id="IPR029041">
    <property type="entry name" value="FAD-linked_oxidoreductase-like"/>
</dbReference>
<dbReference type="InterPro" id="IPR041349">
    <property type="entry name" value="PRODH"/>
</dbReference>
<keyword evidence="5" id="KW-0805">Transcription regulation</keyword>
<keyword evidence="2 5" id="KW-0560">Oxidoreductase</keyword>
<keyword evidence="5" id="KW-0274">FAD</keyword>